<sequence>MGSLFFDLSFIKRLQIRLLESNYKSNFKGVGVTKKIESEVIKRLQALNPETVRLDEMNRVVTLIGWTLSEKLPDTYSDENKGKDIEHDSDSLGVSRVTRNGCCNPTEVVVLEHFLVGGVNPLTNAPKKDAKGNQCCRARRICRKNSSTVQQKNECTSDNQNFVPVVQSQFRQRVIHLIHRLFRGLRK</sequence>
<proteinExistence type="predicted"/>
<evidence type="ECO:0000313" key="1">
    <source>
        <dbReference type="EMBL" id="VEB00205.1"/>
    </source>
</evidence>
<name>A0A3S4GAU7_KLEPN</name>
<dbReference type="Proteomes" id="UP000282433">
    <property type="component" value="Chromosome"/>
</dbReference>
<dbReference type="AlphaFoldDB" id="A0A3S4GAU7"/>
<protein>
    <submittedName>
        <fullName evidence="1">Uncharacterized protein</fullName>
    </submittedName>
</protein>
<organism evidence="1 2">
    <name type="scientific">Klebsiella pneumoniae</name>
    <dbReference type="NCBI Taxonomy" id="573"/>
    <lineage>
        <taxon>Bacteria</taxon>
        <taxon>Pseudomonadati</taxon>
        <taxon>Pseudomonadota</taxon>
        <taxon>Gammaproteobacteria</taxon>
        <taxon>Enterobacterales</taxon>
        <taxon>Enterobacteriaceae</taxon>
        <taxon>Klebsiella/Raoultella group</taxon>
        <taxon>Klebsiella</taxon>
        <taxon>Klebsiella pneumoniae complex</taxon>
    </lineage>
</organism>
<evidence type="ECO:0000313" key="2">
    <source>
        <dbReference type="Proteomes" id="UP000282433"/>
    </source>
</evidence>
<reference evidence="1 2" key="1">
    <citation type="submission" date="2018-12" db="EMBL/GenBank/DDBJ databases">
        <authorList>
            <consortium name="Pathogen Informatics"/>
        </authorList>
    </citation>
    <scope>NUCLEOTIDE SEQUENCE [LARGE SCALE GENOMIC DNA]</scope>
    <source>
        <strain evidence="1 2">NCTC13635</strain>
    </source>
</reference>
<dbReference type="EMBL" id="LR134162">
    <property type="protein sequence ID" value="VEB00205.1"/>
    <property type="molecule type" value="Genomic_DNA"/>
</dbReference>
<gene>
    <name evidence="1" type="ORF">NCTC13635_01122</name>
</gene>
<accession>A0A3S4GAU7</accession>